<dbReference type="AlphaFoldDB" id="A0A7D9DET2"/>
<dbReference type="PANTHER" id="PTHR21192">
    <property type="entry name" value="NUCLEAR PROTEIN E3-3"/>
    <property type="match status" value="1"/>
</dbReference>
<comment type="subcellular location">
    <subcellularLocation>
        <location evidence="1">Mitochondrion</location>
    </subcellularLocation>
</comment>
<keyword evidence="6" id="KW-1185">Reference proteome</keyword>
<evidence type="ECO:0000313" key="6">
    <source>
        <dbReference type="Proteomes" id="UP001152795"/>
    </source>
</evidence>
<evidence type="ECO:0000256" key="3">
    <source>
        <dbReference type="ARBA" id="ARBA00023128"/>
    </source>
</evidence>
<dbReference type="GO" id="GO:0032981">
    <property type="term" value="P:mitochondrial respiratory chain complex I assembly"/>
    <property type="evidence" value="ECO:0007669"/>
    <property type="project" value="InterPro"/>
</dbReference>
<dbReference type="InterPro" id="IPR034095">
    <property type="entry name" value="NDUF3"/>
</dbReference>
<accession>A0A7D9DET2</accession>
<evidence type="ECO:0000256" key="2">
    <source>
        <dbReference type="ARBA" id="ARBA00021776"/>
    </source>
</evidence>
<dbReference type="GO" id="GO:0005743">
    <property type="term" value="C:mitochondrial inner membrane"/>
    <property type="evidence" value="ECO:0007669"/>
    <property type="project" value="TreeGrafter"/>
</dbReference>
<dbReference type="Proteomes" id="UP001152795">
    <property type="component" value="Unassembled WGS sequence"/>
</dbReference>
<dbReference type="InterPro" id="IPR036748">
    <property type="entry name" value="MTH938-like_sf"/>
</dbReference>
<dbReference type="SUPFAM" id="SSF64076">
    <property type="entry name" value="MTH938-like"/>
    <property type="match status" value="1"/>
</dbReference>
<dbReference type="EMBL" id="CACRXK020000685">
    <property type="protein sequence ID" value="CAB3984008.1"/>
    <property type="molecule type" value="Genomic_DNA"/>
</dbReference>
<gene>
    <name evidence="5" type="ORF">PACLA_8A017042</name>
</gene>
<proteinExistence type="inferred from homology"/>
<name>A0A7D9DET2_PARCT</name>
<comment type="caution">
    <text evidence="5">The sequence shown here is derived from an EMBL/GenBank/DDBJ whole genome shotgun (WGS) entry which is preliminary data.</text>
</comment>
<dbReference type="OrthoDB" id="20681at2759"/>
<dbReference type="CDD" id="cd05125">
    <property type="entry name" value="Mth938_2P1-like"/>
    <property type="match status" value="1"/>
</dbReference>
<comment type="similarity">
    <text evidence="4">Belongs to the NDUFAF3 family.</text>
</comment>
<protein>
    <recommendedName>
        <fullName evidence="2">NADH dehydrogenase [ubiquinone] 1 alpha subcomplex assembly factor 3</fullName>
    </recommendedName>
</protein>
<keyword evidence="3" id="KW-0496">Mitochondrion</keyword>
<evidence type="ECO:0000256" key="1">
    <source>
        <dbReference type="ARBA" id="ARBA00004173"/>
    </source>
</evidence>
<sequence length="176" mass="20080">MMVLVKLRRNIFNISLCTIWRSVQTATQLYHNIDDEHLKTSVNFITHPKEKFGKHKPAYVTRYGPKGFVVHGSRVLGSLVILPGLFLHWKVKNANEICLESLELFALVKPRIDIIVIGTGDKVVRLDEEIHREMRKRQIALEVQDTANACATYNFLLEEGRVTGAALIPPTLLHDR</sequence>
<reference evidence="5" key="1">
    <citation type="submission" date="2020-04" db="EMBL/GenBank/DDBJ databases">
        <authorList>
            <person name="Alioto T."/>
            <person name="Alioto T."/>
            <person name="Gomez Garrido J."/>
        </authorList>
    </citation>
    <scope>NUCLEOTIDE SEQUENCE</scope>
    <source>
        <strain evidence="5">A484AB</strain>
    </source>
</reference>
<organism evidence="5 6">
    <name type="scientific">Paramuricea clavata</name>
    <name type="common">Red gorgonian</name>
    <name type="synonym">Violescent sea-whip</name>
    <dbReference type="NCBI Taxonomy" id="317549"/>
    <lineage>
        <taxon>Eukaryota</taxon>
        <taxon>Metazoa</taxon>
        <taxon>Cnidaria</taxon>
        <taxon>Anthozoa</taxon>
        <taxon>Octocorallia</taxon>
        <taxon>Malacalcyonacea</taxon>
        <taxon>Plexauridae</taxon>
        <taxon>Paramuricea</taxon>
    </lineage>
</organism>
<dbReference type="PANTHER" id="PTHR21192:SF2">
    <property type="entry name" value="NADH DEHYDROGENASE [UBIQUINONE] 1 ALPHA SUBCOMPLEX ASSEMBLY FACTOR 3"/>
    <property type="match status" value="1"/>
</dbReference>
<dbReference type="Pfam" id="PF04430">
    <property type="entry name" value="DUF498"/>
    <property type="match status" value="1"/>
</dbReference>
<evidence type="ECO:0000313" key="5">
    <source>
        <dbReference type="EMBL" id="CAB3984008.1"/>
    </source>
</evidence>
<evidence type="ECO:0000256" key="4">
    <source>
        <dbReference type="ARBA" id="ARBA00049984"/>
    </source>
</evidence>
<dbReference type="Gene3D" id="3.40.1230.10">
    <property type="entry name" value="MTH938-like"/>
    <property type="match status" value="1"/>
</dbReference>
<dbReference type="InterPro" id="IPR007523">
    <property type="entry name" value="NDUFAF3/AAMDC"/>
</dbReference>